<dbReference type="AlphaFoldDB" id="A0A917W2L3"/>
<feature type="transmembrane region" description="Helical" evidence="11">
    <location>
        <begin position="194"/>
        <end position="213"/>
    </location>
</feature>
<evidence type="ECO:0000256" key="2">
    <source>
        <dbReference type="ARBA" id="ARBA00006810"/>
    </source>
</evidence>
<dbReference type="Pfam" id="PF00119">
    <property type="entry name" value="ATP-synt_A"/>
    <property type="match status" value="1"/>
</dbReference>
<name>A0A917W2L3_9ACTN</name>
<dbReference type="SUPFAM" id="SSF81336">
    <property type="entry name" value="F1F0 ATP synthase subunit A"/>
    <property type="match status" value="1"/>
</dbReference>
<comment type="subcellular location">
    <subcellularLocation>
        <location evidence="11 12">Cell membrane</location>
        <topology evidence="11 12">Multi-pass membrane protein</topology>
    </subcellularLocation>
    <subcellularLocation>
        <location evidence="1">Membrane</location>
        <topology evidence="1">Multi-pass membrane protein</topology>
    </subcellularLocation>
</comment>
<dbReference type="PROSITE" id="PS00449">
    <property type="entry name" value="ATPASE_A"/>
    <property type="match status" value="1"/>
</dbReference>
<evidence type="ECO:0000256" key="8">
    <source>
        <dbReference type="ARBA" id="ARBA00023065"/>
    </source>
</evidence>
<evidence type="ECO:0000256" key="9">
    <source>
        <dbReference type="ARBA" id="ARBA00023136"/>
    </source>
</evidence>
<keyword evidence="10 11" id="KW-0066">ATP synthesis</keyword>
<organism evidence="13 14">
    <name type="scientific">Microlunatus endophyticus</name>
    <dbReference type="NCBI Taxonomy" id="1716077"/>
    <lineage>
        <taxon>Bacteria</taxon>
        <taxon>Bacillati</taxon>
        <taxon>Actinomycetota</taxon>
        <taxon>Actinomycetes</taxon>
        <taxon>Propionibacteriales</taxon>
        <taxon>Propionibacteriaceae</taxon>
        <taxon>Microlunatus</taxon>
    </lineage>
</organism>
<evidence type="ECO:0000256" key="3">
    <source>
        <dbReference type="ARBA" id="ARBA00022448"/>
    </source>
</evidence>
<dbReference type="InterPro" id="IPR000568">
    <property type="entry name" value="ATP_synth_F0_asu"/>
</dbReference>
<feature type="transmembrane region" description="Helical" evidence="11">
    <location>
        <begin position="219"/>
        <end position="242"/>
    </location>
</feature>
<keyword evidence="5 11" id="KW-0812">Transmembrane</keyword>
<dbReference type="HAMAP" id="MF_01393">
    <property type="entry name" value="ATP_synth_a_bact"/>
    <property type="match status" value="1"/>
</dbReference>
<evidence type="ECO:0000313" key="13">
    <source>
        <dbReference type="EMBL" id="GGL55498.1"/>
    </source>
</evidence>
<dbReference type="EMBL" id="BMMZ01000002">
    <property type="protein sequence ID" value="GGL55498.1"/>
    <property type="molecule type" value="Genomic_DNA"/>
</dbReference>
<dbReference type="GO" id="GO:0005886">
    <property type="term" value="C:plasma membrane"/>
    <property type="evidence" value="ECO:0007669"/>
    <property type="project" value="UniProtKB-SubCell"/>
</dbReference>
<keyword evidence="7 11" id="KW-1133">Transmembrane helix</keyword>
<comment type="caution">
    <text evidence="13">The sequence shown here is derived from an EMBL/GenBank/DDBJ whole genome shotgun (WGS) entry which is preliminary data.</text>
</comment>
<keyword evidence="4 11" id="KW-0138">CF(0)</keyword>
<gene>
    <name evidence="11 13" type="primary">atpB</name>
    <name evidence="13" type="ORF">GCM10011575_12350</name>
</gene>
<feature type="transmembrane region" description="Helical" evidence="11">
    <location>
        <begin position="17"/>
        <end position="39"/>
    </location>
</feature>
<reference evidence="13" key="2">
    <citation type="submission" date="2020-09" db="EMBL/GenBank/DDBJ databases">
        <authorList>
            <person name="Sun Q."/>
            <person name="Zhou Y."/>
        </authorList>
    </citation>
    <scope>NUCLEOTIDE SEQUENCE</scope>
    <source>
        <strain evidence="13">CGMCC 4.7306</strain>
    </source>
</reference>
<evidence type="ECO:0000256" key="4">
    <source>
        <dbReference type="ARBA" id="ARBA00022547"/>
    </source>
</evidence>
<keyword evidence="6 11" id="KW-0375">Hydrogen ion transport</keyword>
<dbReference type="InterPro" id="IPR023011">
    <property type="entry name" value="ATP_synth_F0_asu_AS"/>
</dbReference>
<feature type="transmembrane region" description="Helical" evidence="11">
    <location>
        <begin position="155"/>
        <end position="173"/>
    </location>
</feature>
<comment type="function">
    <text evidence="11 12">Key component of the proton channel; it plays a direct role in the translocation of protons across the membrane.</text>
</comment>
<keyword evidence="8 11" id="KW-0406">Ion transport</keyword>
<dbReference type="PRINTS" id="PR00123">
    <property type="entry name" value="ATPASEA"/>
</dbReference>
<dbReference type="CDD" id="cd00310">
    <property type="entry name" value="ATP-synt_Fo_a_6"/>
    <property type="match status" value="1"/>
</dbReference>
<evidence type="ECO:0000256" key="1">
    <source>
        <dbReference type="ARBA" id="ARBA00004141"/>
    </source>
</evidence>
<keyword evidence="14" id="KW-1185">Reference proteome</keyword>
<dbReference type="InterPro" id="IPR035908">
    <property type="entry name" value="F0_ATP_A_sf"/>
</dbReference>
<evidence type="ECO:0000256" key="5">
    <source>
        <dbReference type="ARBA" id="ARBA00022692"/>
    </source>
</evidence>
<reference evidence="13" key="1">
    <citation type="journal article" date="2014" name="Int. J. Syst. Evol. Microbiol.">
        <title>Complete genome sequence of Corynebacterium casei LMG S-19264T (=DSM 44701T), isolated from a smear-ripened cheese.</title>
        <authorList>
            <consortium name="US DOE Joint Genome Institute (JGI-PGF)"/>
            <person name="Walter F."/>
            <person name="Albersmeier A."/>
            <person name="Kalinowski J."/>
            <person name="Ruckert C."/>
        </authorList>
    </citation>
    <scope>NUCLEOTIDE SEQUENCE</scope>
    <source>
        <strain evidence="13">CGMCC 4.7306</strain>
    </source>
</reference>
<dbReference type="RefSeq" id="WP_229669756.1">
    <property type="nucleotide sequence ID" value="NZ_BMMZ01000002.1"/>
</dbReference>
<keyword evidence="9 11" id="KW-0472">Membrane</keyword>
<dbReference type="PANTHER" id="PTHR11410">
    <property type="entry name" value="ATP SYNTHASE SUBUNIT A"/>
    <property type="match status" value="1"/>
</dbReference>
<feature type="transmembrane region" description="Helical" evidence="11">
    <location>
        <begin position="123"/>
        <end position="143"/>
    </location>
</feature>
<dbReference type="NCBIfam" id="TIGR01131">
    <property type="entry name" value="ATP_synt_6_or_A"/>
    <property type="match status" value="1"/>
</dbReference>
<evidence type="ECO:0000256" key="7">
    <source>
        <dbReference type="ARBA" id="ARBA00022989"/>
    </source>
</evidence>
<dbReference type="InterPro" id="IPR045083">
    <property type="entry name" value="ATP_synth_F0_asu_bact/mt"/>
</dbReference>
<proteinExistence type="inferred from homology"/>
<evidence type="ECO:0000256" key="12">
    <source>
        <dbReference type="RuleBase" id="RU000483"/>
    </source>
</evidence>
<evidence type="ECO:0000256" key="11">
    <source>
        <dbReference type="HAMAP-Rule" id="MF_01393"/>
    </source>
</evidence>
<protein>
    <recommendedName>
        <fullName evidence="11 12">ATP synthase subunit a</fullName>
    </recommendedName>
    <alternativeName>
        <fullName evidence="11">ATP synthase F0 sector subunit a</fullName>
    </alternativeName>
    <alternativeName>
        <fullName evidence="11">F-ATPase subunit 6</fullName>
    </alternativeName>
</protein>
<dbReference type="GO" id="GO:0045259">
    <property type="term" value="C:proton-transporting ATP synthase complex"/>
    <property type="evidence" value="ECO:0007669"/>
    <property type="project" value="UniProtKB-KW"/>
</dbReference>
<sequence length="294" mass="32395">MAVAQVAPATRRGMPMLGVIAVALVVISLIVGIIVAITVPTEEHFSVGVANFTTPPFLSSIPWFTRAMLLGLVAFALALSFWLAMSRNHKLVPGKRQYFGEWAYSFVRDGIARDQIGRDFQKYLPYLIALITFVIINNLWGMFPLTLFPTMSHVGWAYSLAVISWLIYNVVGIRKHGFFGYVKHSVLPAGVPPALWVLVIPIEFISNILIRPVTLSLRLFGNMFAGHLLMLVFAGGGQFLLFETAPVINKFAGGFALIFSLAILALETFVQCVQAYIMTILSAQYIGSALAEEH</sequence>
<evidence type="ECO:0000256" key="10">
    <source>
        <dbReference type="ARBA" id="ARBA00023310"/>
    </source>
</evidence>
<dbReference type="Gene3D" id="1.20.120.220">
    <property type="entry name" value="ATP synthase, F0 complex, subunit A"/>
    <property type="match status" value="1"/>
</dbReference>
<comment type="similarity">
    <text evidence="2 11 12">Belongs to the ATPase A chain family.</text>
</comment>
<evidence type="ECO:0000313" key="14">
    <source>
        <dbReference type="Proteomes" id="UP000613840"/>
    </source>
</evidence>
<dbReference type="PANTHER" id="PTHR11410:SF0">
    <property type="entry name" value="ATP SYNTHASE SUBUNIT A"/>
    <property type="match status" value="1"/>
</dbReference>
<evidence type="ECO:0000256" key="6">
    <source>
        <dbReference type="ARBA" id="ARBA00022781"/>
    </source>
</evidence>
<dbReference type="GO" id="GO:0046933">
    <property type="term" value="F:proton-transporting ATP synthase activity, rotational mechanism"/>
    <property type="evidence" value="ECO:0007669"/>
    <property type="project" value="UniProtKB-UniRule"/>
</dbReference>
<feature type="transmembrane region" description="Helical" evidence="11">
    <location>
        <begin position="63"/>
        <end position="85"/>
    </location>
</feature>
<dbReference type="Proteomes" id="UP000613840">
    <property type="component" value="Unassembled WGS sequence"/>
</dbReference>
<feature type="transmembrane region" description="Helical" evidence="11">
    <location>
        <begin position="254"/>
        <end position="277"/>
    </location>
</feature>
<accession>A0A917W2L3</accession>
<keyword evidence="11" id="KW-1003">Cell membrane</keyword>
<keyword evidence="3 11" id="KW-0813">Transport</keyword>